<proteinExistence type="predicted"/>
<protein>
    <submittedName>
        <fullName evidence="1">Uncharacterized protein</fullName>
    </submittedName>
</protein>
<sequence length="103" mass="11579">MQINDLWWKRLDNLWCTAKDKTEADASGSVLTLPQTRPHSKPWLIKHPHTTASLSLPYRGDNLISWCHPCVVCLTISCSWCSACISRISLTHQVIPAIVVALK</sequence>
<dbReference type="EMBL" id="JACVVK020000330">
    <property type="protein sequence ID" value="KAK7478256.1"/>
    <property type="molecule type" value="Genomic_DNA"/>
</dbReference>
<dbReference type="Proteomes" id="UP001519460">
    <property type="component" value="Unassembled WGS sequence"/>
</dbReference>
<evidence type="ECO:0000313" key="2">
    <source>
        <dbReference type="Proteomes" id="UP001519460"/>
    </source>
</evidence>
<organism evidence="1 2">
    <name type="scientific">Batillaria attramentaria</name>
    <dbReference type="NCBI Taxonomy" id="370345"/>
    <lineage>
        <taxon>Eukaryota</taxon>
        <taxon>Metazoa</taxon>
        <taxon>Spiralia</taxon>
        <taxon>Lophotrochozoa</taxon>
        <taxon>Mollusca</taxon>
        <taxon>Gastropoda</taxon>
        <taxon>Caenogastropoda</taxon>
        <taxon>Sorbeoconcha</taxon>
        <taxon>Cerithioidea</taxon>
        <taxon>Batillariidae</taxon>
        <taxon>Batillaria</taxon>
    </lineage>
</organism>
<reference evidence="1 2" key="1">
    <citation type="journal article" date="2023" name="Sci. Data">
        <title>Genome assembly of the Korean intertidal mud-creeper Batillaria attramentaria.</title>
        <authorList>
            <person name="Patra A.K."/>
            <person name="Ho P.T."/>
            <person name="Jun S."/>
            <person name="Lee S.J."/>
            <person name="Kim Y."/>
            <person name="Won Y.J."/>
        </authorList>
    </citation>
    <scope>NUCLEOTIDE SEQUENCE [LARGE SCALE GENOMIC DNA]</scope>
    <source>
        <strain evidence="1">Wonlab-2016</strain>
    </source>
</reference>
<evidence type="ECO:0000313" key="1">
    <source>
        <dbReference type="EMBL" id="KAK7478256.1"/>
    </source>
</evidence>
<name>A0ABD0JU03_9CAEN</name>
<keyword evidence="2" id="KW-1185">Reference proteome</keyword>
<comment type="caution">
    <text evidence="1">The sequence shown here is derived from an EMBL/GenBank/DDBJ whole genome shotgun (WGS) entry which is preliminary data.</text>
</comment>
<gene>
    <name evidence="1" type="ORF">BaRGS_00030514</name>
</gene>
<dbReference type="AlphaFoldDB" id="A0ABD0JU03"/>
<accession>A0ABD0JU03</accession>